<dbReference type="PANTHER" id="PTHR35342">
    <property type="entry name" value="TRICARBOXYLIC TRANSPORT PROTEIN"/>
    <property type="match status" value="1"/>
</dbReference>
<feature type="transmembrane region" description="Helical" evidence="1">
    <location>
        <begin position="319"/>
        <end position="340"/>
    </location>
</feature>
<keyword evidence="4" id="KW-0614">Plasmid</keyword>
<dbReference type="Proteomes" id="UP000256952">
    <property type="component" value="Unassembled WGS sequence"/>
</dbReference>
<reference evidence="4 5" key="1">
    <citation type="submission" date="2018-01" db="EMBL/GenBank/DDBJ databases">
        <authorList>
            <person name="Gaut B.S."/>
            <person name="Morton B.R."/>
            <person name="Clegg M.T."/>
            <person name="Duvall M.R."/>
        </authorList>
    </citation>
    <scope>NUCLEOTIDE SEQUENCE</scope>
    <source>
        <strain evidence="4">Cupriavidus taiwanensis STM 8555</strain>
        <plasmid evidence="4">I</plasmid>
    </source>
</reference>
<dbReference type="Pfam" id="PF01970">
    <property type="entry name" value="TctA"/>
    <property type="match status" value="1"/>
</dbReference>
<accession>A0A375HCH6</accession>
<evidence type="ECO:0000313" key="3">
    <source>
        <dbReference type="EMBL" id="SOZ75262.1"/>
    </source>
</evidence>
<name>A0A375HCH6_9BURK</name>
<dbReference type="EMBL" id="OFTH01000053">
    <property type="protein sequence ID" value="SOZ75262.1"/>
    <property type="molecule type" value="Genomic_DNA"/>
</dbReference>
<reference evidence="3" key="2">
    <citation type="submission" date="2018-01" db="EMBL/GenBank/DDBJ databases">
        <authorList>
            <person name="Clerissi C."/>
        </authorList>
    </citation>
    <scope>NUCLEOTIDE SEQUENCE</scope>
    <source>
        <strain evidence="3">Cupriavidus taiwanensis STM 8556</strain>
    </source>
</reference>
<feature type="transmembrane region" description="Helical" evidence="1">
    <location>
        <begin position="360"/>
        <end position="382"/>
    </location>
</feature>
<feature type="transmembrane region" description="Helical" evidence="1">
    <location>
        <begin position="114"/>
        <end position="141"/>
    </location>
</feature>
<dbReference type="EMBL" id="LT984809">
    <property type="protein sequence ID" value="SPD49005.1"/>
    <property type="molecule type" value="Genomic_DNA"/>
</dbReference>
<feature type="transmembrane region" description="Helical" evidence="1">
    <location>
        <begin position="466"/>
        <end position="492"/>
    </location>
</feature>
<feature type="transmembrane region" description="Helical" evidence="1">
    <location>
        <begin position="148"/>
        <end position="168"/>
    </location>
</feature>
<dbReference type="PANTHER" id="PTHR35342:SF5">
    <property type="entry name" value="TRICARBOXYLIC TRANSPORT PROTEIN"/>
    <property type="match status" value="1"/>
</dbReference>
<keyword evidence="1" id="KW-0812">Transmembrane</keyword>
<dbReference type="InterPro" id="IPR002823">
    <property type="entry name" value="DUF112_TM"/>
</dbReference>
<evidence type="ECO:0000256" key="1">
    <source>
        <dbReference type="SAM" id="Phobius"/>
    </source>
</evidence>
<feature type="transmembrane region" description="Helical" evidence="1">
    <location>
        <begin position="204"/>
        <end position="225"/>
    </location>
</feature>
<proteinExistence type="predicted"/>
<geneLocation type="plasmid" evidence="4">
    <name>I</name>
</geneLocation>
<protein>
    <submittedName>
        <fullName evidence="4">Uncharacterized 52.8 kDa protein in TAR-I ttuC' 3'region</fullName>
    </submittedName>
</protein>
<keyword evidence="1" id="KW-1133">Transmembrane helix</keyword>
<organism evidence="4">
    <name type="scientific">Cupriavidus taiwanensis</name>
    <dbReference type="NCBI Taxonomy" id="164546"/>
    <lineage>
        <taxon>Bacteria</taxon>
        <taxon>Pseudomonadati</taxon>
        <taxon>Pseudomonadota</taxon>
        <taxon>Betaproteobacteria</taxon>
        <taxon>Burkholderiales</taxon>
        <taxon>Burkholderiaceae</taxon>
        <taxon>Cupriavidus</taxon>
    </lineage>
</organism>
<evidence type="ECO:0000313" key="5">
    <source>
        <dbReference type="Proteomes" id="UP000256952"/>
    </source>
</evidence>
<dbReference type="AlphaFoldDB" id="A0A375HCH6"/>
<evidence type="ECO:0000313" key="4">
    <source>
        <dbReference type="EMBL" id="SPD49005.1"/>
    </source>
</evidence>
<feature type="transmembrane region" description="Helical" evidence="1">
    <location>
        <begin position="174"/>
        <end position="192"/>
    </location>
</feature>
<keyword evidence="1" id="KW-0472">Membrane</keyword>
<dbReference type="RefSeq" id="WP_197717984.1">
    <property type="nucleotide sequence ID" value="NZ_LT984809.1"/>
</dbReference>
<feature type="transmembrane region" description="Helical" evidence="1">
    <location>
        <begin position="62"/>
        <end position="83"/>
    </location>
</feature>
<gene>
    <name evidence="4" type="ORF">CBM2612_P0350</name>
    <name evidence="3" type="ORF">CBM2613_U20007</name>
</gene>
<sequence length="503" mass="53099">MVEVWMPLLQGFGAALSPENLMWGFVGCLLGTMIGVLPGIGSALTVAMLLPLTAKVEPTGALIMFAGIYYGAMFGGSTTSILLNTPGESSSMVTAMEGNLMAKNGRAGPALSTAAIGSFVAGLIATVLVTLFAPSIAAFALQFGPTEYFAILVLAFVTVSSLLGASLLRGMASLGLGLMLGLIGMDSVSGFARYTLGVPELIDGIEVVLVAVGLFAVSESLYNVLYEGEGDTKVHKMSSLHMTASDWKRSVPAWIRGALIGFPFGSIPAGGAEIPTFLSYATERKLSKYPQEFAPNHGIGAIEGVAGPEAANNASATGALVPLLTLGIPTSSTAAVMLAAFQNYNLQPGPLLFQTSGDIVWALIASLFVGNVILLVLNLPLVRVWVKLLNVPRPYLYAGILVFATIGVYGMRQSWFDLVLMFLIGWAGVAMRKFDFPVAPVIVGMILGPMAEKQLRLAMSISQGDWLVFFTQPISATLLGATFLILFVPYILRRRGIRLAEDD</sequence>
<feature type="transmembrane region" description="Helical" evidence="1">
    <location>
        <begin position="20"/>
        <end position="50"/>
    </location>
</feature>
<feature type="transmembrane region" description="Helical" evidence="1">
    <location>
        <begin position="394"/>
        <end position="411"/>
    </location>
</feature>
<evidence type="ECO:0000259" key="2">
    <source>
        <dbReference type="Pfam" id="PF01970"/>
    </source>
</evidence>
<feature type="domain" description="DUF112" evidence="2">
    <location>
        <begin position="21"/>
        <end position="442"/>
    </location>
</feature>